<dbReference type="AlphaFoldDB" id="A0A1F7JJ65"/>
<accession>A0A1F7JJ65</accession>
<dbReference type="InterPro" id="IPR050515">
    <property type="entry name" value="Beta-lactam/transpept"/>
</dbReference>
<gene>
    <name evidence="2" type="ORF">A3B56_00100</name>
</gene>
<dbReference type="EMBL" id="MGAU01000004">
    <property type="protein sequence ID" value="OGK55655.1"/>
    <property type="molecule type" value="Genomic_DNA"/>
</dbReference>
<comment type="caution">
    <text evidence="2">The sequence shown here is derived from an EMBL/GenBank/DDBJ whole genome shotgun (WGS) entry which is preliminary data.</text>
</comment>
<dbReference type="Gene3D" id="3.40.710.10">
    <property type="entry name" value="DD-peptidase/beta-lactamase superfamily"/>
    <property type="match status" value="1"/>
</dbReference>
<dbReference type="PANTHER" id="PTHR30627">
    <property type="entry name" value="PEPTIDOGLYCAN D,D-TRANSPEPTIDASE"/>
    <property type="match status" value="1"/>
</dbReference>
<proteinExistence type="predicted"/>
<dbReference type="InterPro" id="IPR001460">
    <property type="entry name" value="PCN-bd_Tpept"/>
</dbReference>
<dbReference type="Proteomes" id="UP000178486">
    <property type="component" value="Unassembled WGS sequence"/>
</dbReference>
<dbReference type="GO" id="GO:0071972">
    <property type="term" value="F:peptidoglycan L,D-transpeptidase activity"/>
    <property type="evidence" value="ECO:0007669"/>
    <property type="project" value="TreeGrafter"/>
</dbReference>
<protein>
    <recommendedName>
        <fullName evidence="1">Penicillin-binding protein transpeptidase domain-containing protein</fullName>
    </recommendedName>
</protein>
<sequence length="387" mass="41951">MSRIEPVPGKNIYLSIDLPLQRDAVLAVEAARLGEEDDSTGGVVIASDPRTSEVLAFYSSPTYDPNVFAGADSWETLWPEDASPPGASVFSDPVAKNAPDSISHPGRPLFDRGLSGLYPPGSTFKIVTAVAGLEEGVIDESTLVDDTGILRVGAYSYGNWYFSQYGRTEGEVNIVRALGRSNDIFFYKLGEWLQAEKLEEWAHRFKADEIIDTELEGEIAGTIRRDRDWYLGDTYHLAIGQGDMLVTPLHVHMWTQTIAKGGTICTPSFLKRDVSSDISSYQPVKAPSCETLAIDDATIDIVSRGLESVCATGGTAWPLFDFPVHLACKTGTAEFGHPEHKTHAWLTAYGPANNSEIVVTALLEEGGEGSSATGPIVKAVMSSWFGR</sequence>
<feature type="domain" description="Penicillin-binding protein transpeptidase" evidence="1">
    <location>
        <begin position="42"/>
        <end position="381"/>
    </location>
</feature>
<evidence type="ECO:0000259" key="1">
    <source>
        <dbReference type="Pfam" id="PF00905"/>
    </source>
</evidence>
<dbReference type="PANTHER" id="PTHR30627:SF2">
    <property type="entry name" value="PEPTIDOGLYCAN D,D-TRANSPEPTIDASE MRDA"/>
    <property type="match status" value="1"/>
</dbReference>
<dbReference type="GO" id="GO:0071555">
    <property type="term" value="P:cell wall organization"/>
    <property type="evidence" value="ECO:0007669"/>
    <property type="project" value="TreeGrafter"/>
</dbReference>
<dbReference type="Pfam" id="PF00905">
    <property type="entry name" value="Transpeptidase"/>
    <property type="match status" value="1"/>
</dbReference>
<dbReference type="GO" id="GO:0005886">
    <property type="term" value="C:plasma membrane"/>
    <property type="evidence" value="ECO:0007669"/>
    <property type="project" value="TreeGrafter"/>
</dbReference>
<reference evidence="2 3" key="1">
    <citation type="journal article" date="2016" name="Nat. Commun.">
        <title>Thousands of microbial genomes shed light on interconnected biogeochemical processes in an aquifer system.</title>
        <authorList>
            <person name="Anantharaman K."/>
            <person name="Brown C.T."/>
            <person name="Hug L.A."/>
            <person name="Sharon I."/>
            <person name="Castelle C.J."/>
            <person name="Probst A.J."/>
            <person name="Thomas B.C."/>
            <person name="Singh A."/>
            <person name="Wilkins M.J."/>
            <person name="Karaoz U."/>
            <person name="Brodie E.L."/>
            <person name="Williams K.H."/>
            <person name="Hubbard S.S."/>
            <person name="Banfield J.F."/>
        </authorList>
    </citation>
    <scope>NUCLEOTIDE SEQUENCE [LARGE SCALE GENOMIC DNA]</scope>
</reference>
<organism evidence="2 3">
    <name type="scientific">Candidatus Roizmanbacteria bacterium RIFCSPLOWO2_01_FULL_45_11</name>
    <dbReference type="NCBI Taxonomy" id="1802070"/>
    <lineage>
        <taxon>Bacteria</taxon>
        <taxon>Candidatus Roizmaniibacteriota</taxon>
    </lineage>
</organism>
<evidence type="ECO:0000313" key="3">
    <source>
        <dbReference type="Proteomes" id="UP000178486"/>
    </source>
</evidence>
<name>A0A1F7JJ65_9BACT</name>
<dbReference type="InterPro" id="IPR012338">
    <property type="entry name" value="Beta-lactam/transpept-like"/>
</dbReference>
<evidence type="ECO:0000313" key="2">
    <source>
        <dbReference type="EMBL" id="OGK55655.1"/>
    </source>
</evidence>
<dbReference type="GO" id="GO:0008658">
    <property type="term" value="F:penicillin binding"/>
    <property type="evidence" value="ECO:0007669"/>
    <property type="project" value="InterPro"/>
</dbReference>
<dbReference type="SUPFAM" id="SSF56601">
    <property type="entry name" value="beta-lactamase/transpeptidase-like"/>
    <property type="match status" value="1"/>
</dbReference>